<proteinExistence type="predicted"/>
<evidence type="ECO:0000313" key="1">
    <source>
        <dbReference type="EMBL" id="AGB02504.1"/>
    </source>
</evidence>
<dbReference type="Proteomes" id="UP000010824">
    <property type="component" value="Chromosome"/>
</dbReference>
<name>L0HHD8_METFS</name>
<evidence type="ECO:0000313" key="2">
    <source>
        <dbReference type="Proteomes" id="UP000010824"/>
    </source>
</evidence>
<dbReference type="KEGG" id="mfo:Metfor_1470"/>
<gene>
    <name evidence="1" type="ordered locus">Metfor_1470</name>
</gene>
<dbReference type="RefSeq" id="WP_015285467.1">
    <property type="nucleotide sequence ID" value="NC_019943.1"/>
</dbReference>
<dbReference type="eggNOG" id="arCOG08232">
    <property type="taxonomic scope" value="Archaea"/>
</dbReference>
<reference evidence="2" key="1">
    <citation type="submission" date="2011-12" db="EMBL/GenBank/DDBJ databases">
        <title>Complete sequence of Methanoregula formicicum SMSP.</title>
        <authorList>
            <person name="Lucas S."/>
            <person name="Han J."/>
            <person name="Lapidus A."/>
            <person name="Cheng J.-F."/>
            <person name="Goodwin L."/>
            <person name="Pitluck S."/>
            <person name="Peters L."/>
            <person name="Ovchinnikova G."/>
            <person name="Teshima H."/>
            <person name="Detter J.C."/>
            <person name="Han C."/>
            <person name="Tapia R."/>
            <person name="Land M."/>
            <person name="Hauser L."/>
            <person name="Kyrpides N."/>
            <person name="Ivanova N."/>
            <person name="Pagani I."/>
            <person name="Imachi H."/>
            <person name="Tamaki H."/>
            <person name="Sekiguchi Y."/>
            <person name="Kamagata Y."/>
            <person name="Cadillo-Quiroz H."/>
            <person name="Zinder S."/>
            <person name="Liu W.-T."/>
            <person name="Woyke T."/>
        </authorList>
    </citation>
    <scope>NUCLEOTIDE SEQUENCE [LARGE SCALE GENOMIC DNA]</scope>
    <source>
        <strain evidence="2">DSM 22288 / NBRC 105244 / SMSP</strain>
    </source>
</reference>
<dbReference type="GeneID" id="14307859"/>
<dbReference type="InParanoid" id="L0HHD8"/>
<sequence>MPDPNPIPDDVKWRLAAEFSAKLPFLYDRAFRAELGDRYDEIEQEVWMEAAASAFEIAKILSLPVGTAKDVAETMRTVMVILFGPEFKSETLEVSKDGAVIVIRRCPFLSGKIDADSTGGHAFRKCMAFTLTAVPRLNNGFSARFVRTMCTGDRQCEIKVGKSEPAATGRAAKK</sequence>
<protein>
    <recommendedName>
        <fullName evidence="3">Metanogen output domain-containing protein</fullName>
    </recommendedName>
</protein>
<keyword evidence="2" id="KW-1185">Reference proteome</keyword>
<dbReference type="HOGENOM" id="CLU_129662_0_0_2"/>
<dbReference type="OrthoDB" id="70051at2157"/>
<dbReference type="AlphaFoldDB" id="L0HHD8"/>
<reference evidence="1 2" key="2">
    <citation type="journal article" date="2014" name="Genome Announc.">
        <title>Complete Genome Sequence of Methanoregula formicica SMSPT, a Mesophilic Hydrogenotrophic Methanogen Isolated from a Methanogenic Upflow Anaerobic Sludge Blanket Reactor.</title>
        <authorList>
            <person name="Yamamoto K."/>
            <person name="Tamaki H."/>
            <person name="Cadillo-Quiroz H."/>
            <person name="Imachi H."/>
            <person name="Kyrpides N."/>
            <person name="Woyke T."/>
            <person name="Goodwin L."/>
            <person name="Zinder S.H."/>
            <person name="Kamagata Y."/>
            <person name="Liu W.T."/>
        </authorList>
    </citation>
    <scope>NUCLEOTIDE SEQUENCE [LARGE SCALE GENOMIC DNA]</scope>
    <source>
        <strain evidence="2">DSM 22288 / NBRC 105244 / SMSP</strain>
    </source>
</reference>
<organism evidence="1 2">
    <name type="scientific">Methanoregula formicica (strain DSM 22288 / NBRC 105244 / SMSP)</name>
    <dbReference type="NCBI Taxonomy" id="593750"/>
    <lineage>
        <taxon>Archaea</taxon>
        <taxon>Methanobacteriati</taxon>
        <taxon>Methanobacteriota</taxon>
        <taxon>Stenosarchaea group</taxon>
        <taxon>Methanomicrobia</taxon>
        <taxon>Methanomicrobiales</taxon>
        <taxon>Methanoregulaceae</taxon>
        <taxon>Methanoregula</taxon>
    </lineage>
</organism>
<evidence type="ECO:0008006" key="3">
    <source>
        <dbReference type="Google" id="ProtNLM"/>
    </source>
</evidence>
<dbReference type="EMBL" id="CP003167">
    <property type="protein sequence ID" value="AGB02504.1"/>
    <property type="molecule type" value="Genomic_DNA"/>
</dbReference>
<accession>L0HHD8</accession>